<dbReference type="Pfam" id="PF13449">
    <property type="entry name" value="Phytase-like"/>
    <property type="match status" value="1"/>
</dbReference>
<proteinExistence type="predicted"/>
<dbReference type="EMBL" id="OZ026884">
    <property type="protein sequence ID" value="CAL1239019.1"/>
    <property type="molecule type" value="Genomic_DNA"/>
</dbReference>
<name>A0ABP1C466_9GAMM</name>
<dbReference type="InterPro" id="IPR015943">
    <property type="entry name" value="WD40/YVTN_repeat-like_dom_sf"/>
</dbReference>
<feature type="domain" description="Phytase-like" evidence="1">
    <location>
        <begin position="65"/>
        <end position="430"/>
    </location>
</feature>
<dbReference type="Gene3D" id="2.130.10.10">
    <property type="entry name" value="YVTN repeat-like/Quinoprotein amine dehydrogenase"/>
    <property type="match status" value="1"/>
</dbReference>
<evidence type="ECO:0000313" key="3">
    <source>
        <dbReference type="Proteomes" id="UP001497493"/>
    </source>
</evidence>
<keyword evidence="3" id="KW-1185">Reference proteome</keyword>
<keyword evidence="2" id="KW-0670">Pyruvate</keyword>
<reference evidence="2 3" key="1">
    <citation type="submission" date="2024-04" db="EMBL/GenBank/DDBJ databases">
        <authorList>
            <person name="Cremers G."/>
        </authorList>
    </citation>
    <scope>NUCLEOTIDE SEQUENCE [LARGE SCALE GENOMIC DNA]</scope>
    <source>
        <strain evidence="2">MeCH1-AG</strain>
    </source>
</reference>
<accession>A0ABP1C466</accession>
<dbReference type="PROSITE" id="PS51257">
    <property type="entry name" value="PROKAR_LIPOPROTEIN"/>
    <property type="match status" value="1"/>
</dbReference>
<dbReference type="PANTHER" id="PTHR37957">
    <property type="entry name" value="BLR7070 PROTEIN"/>
    <property type="match status" value="1"/>
</dbReference>
<evidence type="ECO:0000259" key="1">
    <source>
        <dbReference type="Pfam" id="PF13449"/>
    </source>
</evidence>
<dbReference type="SUPFAM" id="SSF75011">
    <property type="entry name" value="3-carboxy-cis,cis-mucoante lactonizing enzyme"/>
    <property type="match status" value="1"/>
</dbReference>
<dbReference type="Proteomes" id="UP001497493">
    <property type="component" value="Chromosome"/>
</dbReference>
<evidence type="ECO:0000313" key="2">
    <source>
        <dbReference type="EMBL" id="CAL1239019.1"/>
    </source>
</evidence>
<dbReference type="PANTHER" id="PTHR37957:SF1">
    <property type="entry name" value="PHYTASE-LIKE DOMAIN-CONTAINING PROTEIN"/>
    <property type="match status" value="1"/>
</dbReference>
<organism evidence="2 3">
    <name type="scientific">Candidatus Methylocalor cossyra</name>
    <dbReference type="NCBI Taxonomy" id="3108543"/>
    <lineage>
        <taxon>Bacteria</taxon>
        <taxon>Pseudomonadati</taxon>
        <taxon>Pseudomonadota</taxon>
        <taxon>Gammaproteobacteria</taxon>
        <taxon>Methylococcales</taxon>
        <taxon>Methylococcaceae</taxon>
        <taxon>Candidatus Methylocalor</taxon>
    </lineage>
</organism>
<dbReference type="InterPro" id="IPR027372">
    <property type="entry name" value="Phytase-like_dom"/>
</dbReference>
<protein>
    <submittedName>
        <fullName evidence="2">Pyruvate-binding protein</fullName>
    </submittedName>
</protein>
<sequence length="493" mass="51129">MGHAAVRQNLLGLAIVSSCFAIPTTVHATPILLAIGSLTGSSAGANADLSGLTYPLENGVPANLLGGLGSALAYAGNGLFIATPDRGPNALTFNPLVDNTVSYINRFQTLTMTLAPHPGPGLPYTLTPTLTGSTLLWNPTPLYYGDGSLGTDGSHTLGSGVPAANTGDAYYFTGRSDGFGPGPSSNPADARFDPEGVRVSADGKSVFISDEYGPFIYQFDRATGQRLRSFTLPAHLAVAHPGPTTAAESKPANSSGRVPNKGMEGLAITPDGKTLVGILQAPLLQDKNDYLRLVSLDIATGATREYAYPLTAGSGVSEIVAINDHQFLVDERDGKGLGDGTNARVKDVFRIDLQGATDVSGIATLKDGAGFVPVAKSEVPLFNLVNLLETVGIGPDQVPAKIEGLAFGPDLVDPHLGLLHTLFIANDNDFVPSAAYADPGAPVAGPNLFYVVGLSDSDLPGFQNQRIPVPGTPWLVAAGLGFGLRYRRTSRPG</sequence>
<gene>
    <name evidence="2" type="ORF">MECH1_V1_0238</name>
</gene>